<dbReference type="PANTHER" id="PTHR48006">
    <property type="entry name" value="LEUCINE-RICH REPEAT-CONTAINING PROTEIN DDB_G0281931-RELATED"/>
    <property type="match status" value="1"/>
</dbReference>
<dbReference type="PROSITE" id="PS50011">
    <property type="entry name" value="PROTEIN_KINASE_DOM"/>
    <property type="match status" value="1"/>
</dbReference>
<dbReference type="SUPFAM" id="SSF52058">
    <property type="entry name" value="L domain-like"/>
    <property type="match status" value="1"/>
</dbReference>
<keyword evidence="6" id="KW-0812">Transmembrane</keyword>
<sequence>MQGELIIFPLLSTHEARNKGASLSLTNEQAYRSPSTTASSWLGLGFVGLLCRRKLLQMWWWAMIAFHFLQSTVSPSLICERVLQPTLERVVRFCHQEALGDDAATAPTQFEATPIVSSEAAALLALRGMLGIRSRYWPRKADPCQVWSGITCRNGHVYAITLSRLRRTSSGALHPSFALDPLRNLSSLSIFNSSGFALPGMIPDWFGSLPSLEQLDFSSSSIKSSLPTSLGNLVNLQILAIAKNNLTGSIPTSFGNLTDLTSLDLSSNKLTGVLPETLINLRNLVTLNLGANQLEGQLPSGIASFLNLQFLQLGNNAFQGPIPAEYGNLTSLRSLDLGFNALSGSIPISFGKLTSLVSLTLSNNSLNGGVPEQLSSCTHLQSLSLDRNALTGSLPNFLGSLANLSTISLFSNNLSGLLPEELMGLTGAQHILLSNNLFYGTIPSSFTNLSKSATLDLFENYLEGTPPALFVSEVRLKGNCLTDMPNQRSLNVCQNFYLSRGLLFQGQIEAPSPALPLAVDSVINKSNHLAPILGGVFGGVGFVILVMLVMFYVLKRQKKVKKEQGESLPAARKGVPQAFSGNISVNLLCLGENFSYTQLQIATGDFNEANFLKAGHSGDLFQGLLEGHIPVVVKRIDLSRFKKDGYISELDLFGRASHTRLVPLLGHCLEREEEKLLVYEFMPGRDLGHALQKKSRGSSPEDGLQSLDWITRLKIAIGVAEGLTHLHHECTPALVHRDIQSNSIFLDDKFEVRLGSLSEACVATSEAHHGVIARLLRRSQTSEHGEAGATAPTCAQDVYCFGKVLLELVTGKLGISGSTDPSTDAWLEWALSFINVNDKEPIGKIVDPSLIVDEDLMDEVWAMSIVAKSCLNPKPSKRPLMRYILKALENPLKVVREDTTAGSARLRTSSHGSWNGAFFGSWRHSSSETVIIPGSLREEYLHKNKHALNGASQGSGGLVEICLSQRRPGSSEIFPEPLEDSIIQAPTNRDSDKLST</sequence>
<keyword evidence="2" id="KW-0433">Leucine-rich repeat</keyword>
<dbReference type="PRINTS" id="PR00019">
    <property type="entry name" value="LEURICHRPT"/>
</dbReference>
<gene>
    <name evidence="8" type="ORF">GOP47_0000461</name>
</gene>
<dbReference type="InterPro" id="IPR001245">
    <property type="entry name" value="Ser-Thr/Tyr_kinase_cat_dom"/>
</dbReference>
<feature type="transmembrane region" description="Helical" evidence="6">
    <location>
        <begin position="532"/>
        <end position="554"/>
    </location>
</feature>
<protein>
    <recommendedName>
        <fullName evidence="7">Protein kinase domain-containing protein</fullName>
    </recommendedName>
</protein>
<reference evidence="8" key="1">
    <citation type="submission" date="2021-01" db="EMBL/GenBank/DDBJ databases">
        <title>Adiantum capillus-veneris genome.</title>
        <authorList>
            <person name="Fang Y."/>
            <person name="Liao Q."/>
        </authorList>
    </citation>
    <scope>NUCLEOTIDE SEQUENCE</scope>
    <source>
        <strain evidence="8">H3</strain>
        <tissue evidence="8">Leaf</tissue>
    </source>
</reference>
<dbReference type="InterPro" id="IPR003591">
    <property type="entry name" value="Leu-rich_rpt_typical-subtyp"/>
</dbReference>
<keyword evidence="4 6" id="KW-0472">Membrane</keyword>
<proteinExistence type="predicted"/>
<dbReference type="PANTHER" id="PTHR48006:SF50">
    <property type="entry name" value="OS03G0724300 PROTEIN"/>
    <property type="match status" value="1"/>
</dbReference>
<dbReference type="SMART" id="SM00369">
    <property type="entry name" value="LRR_TYP"/>
    <property type="match status" value="7"/>
</dbReference>
<accession>A0A9D4ZSX3</accession>
<dbReference type="Pfam" id="PF07714">
    <property type="entry name" value="PK_Tyr_Ser-Thr"/>
    <property type="match status" value="1"/>
</dbReference>
<dbReference type="InterPro" id="IPR011009">
    <property type="entry name" value="Kinase-like_dom_sf"/>
</dbReference>
<dbReference type="EMBL" id="JABFUD020000001">
    <property type="protein sequence ID" value="KAI5084292.1"/>
    <property type="molecule type" value="Genomic_DNA"/>
</dbReference>
<dbReference type="GO" id="GO:0016020">
    <property type="term" value="C:membrane"/>
    <property type="evidence" value="ECO:0007669"/>
    <property type="project" value="UniProtKB-SubCell"/>
</dbReference>
<keyword evidence="9" id="KW-1185">Reference proteome</keyword>
<dbReference type="InterPro" id="IPR032675">
    <property type="entry name" value="LRR_dom_sf"/>
</dbReference>
<dbReference type="AlphaFoldDB" id="A0A9D4ZSX3"/>
<evidence type="ECO:0000313" key="9">
    <source>
        <dbReference type="Proteomes" id="UP000886520"/>
    </source>
</evidence>
<evidence type="ECO:0000256" key="2">
    <source>
        <dbReference type="ARBA" id="ARBA00022614"/>
    </source>
</evidence>
<comment type="caution">
    <text evidence="8">The sequence shown here is derived from an EMBL/GenBank/DDBJ whole genome shotgun (WGS) entry which is preliminary data.</text>
</comment>
<evidence type="ECO:0000259" key="7">
    <source>
        <dbReference type="PROSITE" id="PS50011"/>
    </source>
</evidence>
<evidence type="ECO:0000256" key="6">
    <source>
        <dbReference type="SAM" id="Phobius"/>
    </source>
</evidence>
<dbReference type="GO" id="GO:0004674">
    <property type="term" value="F:protein serine/threonine kinase activity"/>
    <property type="evidence" value="ECO:0007669"/>
    <property type="project" value="UniProtKB-EC"/>
</dbReference>
<dbReference type="OrthoDB" id="676979at2759"/>
<evidence type="ECO:0000256" key="1">
    <source>
        <dbReference type="ARBA" id="ARBA00004167"/>
    </source>
</evidence>
<dbReference type="InterPro" id="IPR055414">
    <property type="entry name" value="LRR_R13L4/SHOC2-like"/>
</dbReference>
<evidence type="ECO:0000256" key="4">
    <source>
        <dbReference type="ARBA" id="ARBA00023136"/>
    </source>
</evidence>
<evidence type="ECO:0000256" key="5">
    <source>
        <dbReference type="SAM" id="MobiDB-lite"/>
    </source>
</evidence>
<feature type="domain" description="Protein kinase" evidence="7">
    <location>
        <begin position="606"/>
        <end position="893"/>
    </location>
</feature>
<keyword evidence="6" id="KW-1133">Transmembrane helix</keyword>
<evidence type="ECO:0000256" key="3">
    <source>
        <dbReference type="ARBA" id="ARBA00022737"/>
    </source>
</evidence>
<comment type="subcellular location">
    <subcellularLocation>
        <location evidence="1">Membrane</location>
        <topology evidence="1">Single-pass membrane protein</topology>
    </subcellularLocation>
</comment>
<keyword evidence="3" id="KW-0677">Repeat</keyword>
<dbReference type="FunFam" id="3.80.10.10:FF:000095">
    <property type="entry name" value="LRR receptor-like serine/threonine-protein kinase GSO1"/>
    <property type="match status" value="1"/>
</dbReference>
<dbReference type="Pfam" id="PF23598">
    <property type="entry name" value="LRR_14"/>
    <property type="match status" value="1"/>
</dbReference>
<dbReference type="InterPro" id="IPR000719">
    <property type="entry name" value="Prot_kinase_dom"/>
</dbReference>
<feature type="region of interest" description="Disordered" evidence="5">
    <location>
        <begin position="969"/>
        <end position="996"/>
    </location>
</feature>
<name>A0A9D4ZSX3_ADICA</name>
<dbReference type="Proteomes" id="UP000886520">
    <property type="component" value="Chromosome 1"/>
</dbReference>
<dbReference type="Gene3D" id="1.10.510.10">
    <property type="entry name" value="Transferase(Phosphotransferase) domain 1"/>
    <property type="match status" value="1"/>
</dbReference>
<organism evidence="8 9">
    <name type="scientific">Adiantum capillus-veneris</name>
    <name type="common">Maidenhair fern</name>
    <dbReference type="NCBI Taxonomy" id="13818"/>
    <lineage>
        <taxon>Eukaryota</taxon>
        <taxon>Viridiplantae</taxon>
        <taxon>Streptophyta</taxon>
        <taxon>Embryophyta</taxon>
        <taxon>Tracheophyta</taxon>
        <taxon>Polypodiopsida</taxon>
        <taxon>Polypodiidae</taxon>
        <taxon>Polypodiales</taxon>
        <taxon>Pteridineae</taxon>
        <taxon>Pteridaceae</taxon>
        <taxon>Vittarioideae</taxon>
        <taxon>Adiantum</taxon>
    </lineage>
</organism>
<dbReference type="Gene3D" id="3.80.10.10">
    <property type="entry name" value="Ribonuclease Inhibitor"/>
    <property type="match status" value="3"/>
</dbReference>
<dbReference type="FunFam" id="1.10.510.10:FF:000448">
    <property type="entry name" value="Putative LRR receptor-like serine/threonine-protein kinase"/>
    <property type="match status" value="1"/>
</dbReference>
<dbReference type="Gene3D" id="3.30.200.20">
    <property type="entry name" value="Phosphorylase Kinase, domain 1"/>
    <property type="match status" value="1"/>
</dbReference>
<dbReference type="FunFam" id="3.30.200.20:FF:000433">
    <property type="entry name" value="Predicted protein"/>
    <property type="match status" value="1"/>
</dbReference>
<dbReference type="SUPFAM" id="SSF56112">
    <property type="entry name" value="Protein kinase-like (PK-like)"/>
    <property type="match status" value="1"/>
</dbReference>
<dbReference type="GO" id="GO:0005524">
    <property type="term" value="F:ATP binding"/>
    <property type="evidence" value="ECO:0007669"/>
    <property type="project" value="InterPro"/>
</dbReference>
<evidence type="ECO:0000313" key="8">
    <source>
        <dbReference type="EMBL" id="KAI5084292.1"/>
    </source>
</evidence>
<dbReference type="InterPro" id="IPR051824">
    <property type="entry name" value="LRR_Rcpt-Like_S/T_Kinase"/>
</dbReference>